<evidence type="ECO:0000313" key="2">
    <source>
        <dbReference type="EMBL" id="GAA5099396.1"/>
    </source>
</evidence>
<proteinExistence type="predicted"/>
<name>A0ABP9MQ28_9GAMM</name>
<evidence type="ECO:0000256" key="1">
    <source>
        <dbReference type="SAM" id="Phobius"/>
    </source>
</evidence>
<dbReference type="EMBL" id="BAABKE010000004">
    <property type="protein sequence ID" value="GAA5099396.1"/>
    <property type="molecule type" value="Genomic_DNA"/>
</dbReference>
<comment type="caution">
    <text evidence="2">The sequence shown here is derived from an EMBL/GenBank/DDBJ whole genome shotgun (WGS) entry which is preliminary data.</text>
</comment>
<accession>A0ABP9MQ28</accession>
<keyword evidence="3" id="KW-1185">Reference proteome</keyword>
<dbReference type="Proteomes" id="UP001500631">
    <property type="component" value="Unassembled WGS sequence"/>
</dbReference>
<keyword evidence="1" id="KW-0472">Membrane</keyword>
<keyword evidence="1" id="KW-1133">Transmembrane helix</keyword>
<evidence type="ECO:0000313" key="3">
    <source>
        <dbReference type="Proteomes" id="UP001500631"/>
    </source>
</evidence>
<keyword evidence="1" id="KW-0812">Transmembrane</keyword>
<protein>
    <submittedName>
        <fullName evidence="2">Uncharacterized protein</fullName>
    </submittedName>
</protein>
<sequence length="69" mass="7538">MPIKLTIAIIISIVLALLATANIVLDFHFFGSPLDSADHSILCIYTEKLIYSFLAIFFAILAVGLLSLK</sequence>
<feature type="transmembrane region" description="Helical" evidence="1">
    <location>
        <begin position="7"/>
        <end position="29"/>
    </location>
</feature>
<reference evidence="3" key="1">
    <citation type="journal article" date="2019" name="Int. J. Syst. Evol. Microbiol.">
        <title>The Global Catalogue of Microorganisms (GCM) 10K type strain sequencing project: providing services to taxonomists for standard genome sequencing and annotation.</title>
        <authorList>
            <consortium name="The Broad Institute Genomics Platform"/>
            <consortium name="The Broad Institute Genome Sequencing Center for Infectious Disease"/>
            <person name="Wu L."/>
            <person name="Ma J."/>
        </authorList>
    </citation>
    <scope>NUCLEOTIDE SEQUENCE [LARGE SCALE GENOMIC DNA]</scope>
    <source>
        <strain evidence="3">JCM 18424</strain>
    </source>
</reference>
<gene>
    <name evidence="2" type="ORF">GCM10023338_12820</name>
</gene>
<feature type="transmembrane region" description="Helical" evidence="1">
    <location>
        <begin position="49"/>
        <end position="68"/>
    </location>
</feature>
<organism evidence="2 3">
    <name type="scientific">Wohlfahrtiimonas larvae</name>
    <dbReference type="NCBI Taxonomy" id="1157986"/>
    <lineage>
        <taxon>Bacteria</taxon>
        <taxon>Pseudomonadati</taxon>
        <taxon>Pseudomonadota</taxon>
        <taxon>Gammaproteobacteria</taxon>
        <taxon>Cardiobacteriales</taxon>
        <taxon>Ignatzschineriaceae</taxon>
        <taxon>Wohlfahrtiimonas</taxon>
    </lineage>
</organism>